<dbReference type="InterPro" id="IPR008972">
    <property type="entry name" value="Cupredoxin"/>
</dbReference>
<dbReference type="AlphaFoldDB" id="A0AA88X8A7"/>
<dbReference type="SUPFAM" id="SSF49503">
    <property type="entry name" value="Cupredoxins"/>
    <property type="match status" value="1"/>
</dbReference>
<protein>
    <recommendedName>
        <fullName evidence="2">Phytocyanin domain-containing protein</fullName>
    </recommendedName>
</protein>
<evidence type="ECO:0000256" key="1">
    <source>
        <dbReference type="SAM" id="SignalP"/>
    </source>
</evidence>
<proteinExistence type="predicted"/>
<dbReference type="GO" id="GO:0009055">
    <property type="term" value="F:electron transfer activity"/>
    <property type="evidence" value="ECO:0007669"/>
    <property type="project" value="InterPro"/>
</dbReference>
<evidence type="ECO:0000259" key="2">
    <source>
        <dbReference type="PROSITE" id="PS51485"/>
    </source>
</evidence>
<feature type="domain" description="Phytocyanin" evidence="2">
    <location>
        <begin position="26"/>
        <end position="130"/>
    </location>
</feature>
<keyword evidence="1" id="KW-0732">Signal</keyword>
<dbReference type="InterPro" id="IPR003245">
    <property type="entry name" value="Phytocyanin_dom"/>
</dbReference>
<dbReference type="PANTHER" id="PTHR33021">
    <property type="entry name" value="BLUE COPPER PROTEIN"/>
    <property type="match status" value="1"/>
</dbReference>
<dbReference type="Proteomes" id="UP001188597">
    <property type="component" value="Unassembled WGS sequence"/>
</dbReference>
<dbReference type="EMBL" id="JAVXUP010000220">
    <property type="protein sequence ID" value="KAK3033860.1"/>
    <property type="molecule type" value="Genomic_DNA"/>
</dbReference>
<dbReference type="GO" id="GO:0005886">
    <property type="term" value="C:plasma membrane"/>
    <property type="evidence" value="ECO:0007669"/>
    <property type="project" value="TreeGrafter"/>
</dbReference>
<evidence type="ECO:0000313" key="4">
    <source>
        <dbReference type="Proteomes" id="UP001188597"/>
    </source>
</evidence>
<gene>
    <name evidence="3" type="ORF">RJ639_032765</name>
</gene>
<feature type="chain" id="PRO_5041658455" description="Phytocyanin domain-containing protein" evidence="1">
    <location>
        <begin position="26"/>
        <end position="152"/>
    </location>
</feature>
<dbReference type="CDD" id="cd04216">
    <property type="entry name" value="Phytocyanin"/>
    <property type="match status" value="1"/>
</dbReference>
<keyword evidence="4" id="KW-1185">Reference proteome</keyword>
<name>A0AA88X8A7_9ASTE</name>
<feature type="signal peptide" evidence="1">
    <location>
        <begin position="1"/>
        <end position="25"/>
    </location>
</feature>
<dbReference type="PANTHER" id="PTHR33021:SF533">
    <property type="entry name" value="PHYTOCYANIN DOMAIN-CONTAINING PROTEIN"/>
    <property type="match status" value="1"/>
</dbReference>
<accession>A0AA88X8A7</accession>
<dbReference type="Gene3D" id="2.60.40.420">
    <property type="entry name" value="Cupredoxins - blue copper proteins"/>
    <property type="match status" value="1"/>
</dbReference>
<comment type="caution">
    <text evidence="3">The sequence shown here is derived from an EMBL/GenBank/DDBJ whole genome shotgun (WGS) entry which is preliminary data.</text>
</comment>
<organism evidence="3 4">
    <name type="scientific">Escallonia herrerae</name>
    <dbReference type="NCBI Taxonomy" id="1293975"/>
    <lineage>
        <taxon>Eukaryota</taxon>
        <taxon>Viridiplantae</taxon>
        <taxon>Streptophyta</taxon>
        <taxon>Embryophyta</taxon>
        <taxon>Tracheophyta</taxon>
        <taxon>Spermatophyta</taxon>
        <taxon>Magnoliopsida</taxon>
        <taxon>eudicotyledons</taxon>
        <taxon>Gunneridae</taxon>
        <taxon>Pentapetalae</taxon>
        <taxon>asterids</taxon>
        <taxon>campanulids</taxon>
        <taxon>Escalloniales</taxon>
        <taxon>Escalloniaceae</taxon>
        <taxon>Escallonia</taxon>
    </lineage>
</organism>
<sequence length="152" mass="16546">MVSMASARVSFAVVVFAAIVTSTLAKDIVVGDQGWMPGLDYQMWALGKEFNAGDRLGIVLIFLYPPGLYNVYVVTEYWFDRCEAKPGTPPPMNTGNDVVYLTEPGRMFFICGIEVYCKAGRQKLEILVVQKALGSASSNTTQVSAAGSARFD</sequence>
<dbReference type="PROSITE" id="PS51485">
    <property type="entry name" value="PHYTOCYANIN"/>
    <property type="match status" value="1"/>
</dbReference>
<dbReference type="InterPro" id="IPR039391">
    <property type="entry name" value="Phytocyanin-like"/>
</dbReference>
<evidence type="ECO:0000313" key="3">
    <source>
        <dbReference type="EMBL" id="KAK3033860.1"/>
    </source>
</evidence>
<reference evidence="3" key="1">
    <citation type="submission" date="2022-12" db="EMBL/GenBank/DDBJ databases">
        <title>Draft genome assemblies for two species of Escallonia (Escalloniales).</title>
        <authorList>
            <person name="Chanderbali A."/>
            <person name="Dervinis C."/>
            <person name="Anghel I."/>
            <person name="Soltis D."/>
            <person name="Soltis P."/>
            <person name="Zapata F."/>
        </authorList>
    </citation>
    <scope>NUCLEOTIDE SEQUENCE</scope>
    <source>
        <strain evidence="3">UCBG64.0493</strain>
        <tissue evidence="3">Leaf</tissue>
    </source>
</reference>
<dbReference type="Pfam" id="PF02298">
    <property type="entry name" value="Cu_bind_like"/>
    <property type="match status" value="1"/>
</dbReference>